<dbReference type="PANTHER" id="PTHR31232:SF61">
    <property type="entry name" value="S-PROTEIN HOMOLOG"/>
    <property type="match status" value="1"/>
</dbReference>
<reference evidence="8" key="1">
    <citation type="journal article" date="2024" name="IScience">
        <title>Strigolactones Initiate the Formation of Haustorium-like Structures in Castilleja.</title>
        <authorList>
            <person name="Buerger M."/>
            <person name="Peterson D."/>
            <person name="Chory J."/>
        </authorList>
    </citation>
    <scope>NUCLEOTIDE SEQUENCE [LARGE SCALE GENOMIC DNA]</scope>
</reference>
<evidence type="ECO:0000256" key="1">
    <source>
        <dbReference type="ARBA" id="ARBA00004613"/>
    </source>
</evidence>
<keyword evidence="5" id="KW-0732">Signal</keyword>
<evidence type="ECO:0000256" key="3">
    <source>
        <dbReference type="ARBA" id="ARBA00022471"/>
    </source>
</evidence>
<comment type="similarity">
    <text evidence="2 6">Belongs to the plant self-incompatibility (S1) protein family.</text>
</comment>
<dbReference type="GO" id="GO:0060320">
    <property type="term" value="P:rejection of self pollen"/>
    <property type="evidence" value="ECO:0007669"/>
    <property type="project" value="UniProtKB-KW"/>
</dbReference>
<dbReference type="PANTHER" id="PTHR31232">
    <property type="match status" value="1"/>
</dbReference>
<dbReference type="GO" id="GO:0005576">
    <property type="term" value="C:extracellular region"/>
    <property type="evidence" value="ECO:0007669"/>
    <property type="project" value="UniProtKB-SubCell"/>
</dbReference>
<evidence type="ECO:0000256" key="2">
    <source>
        <dbReference type="ARBA" id="ARBA00005581"/>
    </source>
</evidence>
<dbReference type="Proteomes" id="UP001632038">
    <property type="component" value="Unassembled WGS sequence"/>
</dbReference>
<dbReference type="EMBL" id="JAVIJP010000016">
    <property type="protein sequence ID" value="KAL3642170.1"/>
    <property type="molecule type" value="Genomic_DNA"/>
</dbReference>
<comment type="caution">
    <text evidence="7">The sequence shown here is derived from an EMBL/GenBank/DDBJ whole genome shotgun (WGS) entry which is preliminary data.</text>
</comment>
<evidence type="ECO:0000313" key="7">
    <source>
        <dbReference type="EMBL" id="KAL3642170.1"/>
    </source>
</evidence>
<evidence type="ECO:0000313" key="8">
    <source>
        <dbReference type="Proteomes" id="UP001632038"/>
    </source>
</evidence>
<organism evidence="7 8">
    <name type="scientific">Castilleja foliolosa</name>
    <dbReference type="NCBI Taxonomy" id="1961234"/>
    <lineage>
        <taxon>Eukaryota</taxon>
        <taxon>Viridiplantae</taxon>
        <taxon>Streptophyta</taxon>
        <taxon>Embryophyta</taxon>
        <taxon>Tracheophyta</taxon>
        <taxon>Spermatophyta</taxon>
        <taxon>Magnoliopsida</taxon>
        <taxon>eudicotyledons</taxon>
        <taxon>Gunneridae</taxon>
        <taxon>Pentapetalae</taxon>
        <taxon>asterids</taxon>
        <taxon>lamiids</taxon>
        <taxon>Lamiales</taxon>
        <taxon>Orobanchaceae</taxon>
        <taxon>Pedicularideae</taxon>
        <taxon>Castillejinae</taxon>
        <taxon>Castilleja</taxon>
    </lineage>
</organism>
<dbReference type="AlphaFoldDB" id="A0ABD3DIP1"/>
<comment type="subcellular location">
    <subcellularLocation>
        <location evidence="1 6">Secreted</location>
    </subcellularLocation>
</comment>
<proteinExistence type="inferred from homology"/>
<evidence type="ECO:0000256" key="5">
    <source>
        <dbReference type="ARBA" id="ARBA00022729"/>
    </source>
</evidence>
<evidence type="ECO:0000256" key="4">
    <source>
        <dbReference type="ARBA" id="ARBA00022525"/>
    </source>
</evidence>
<evidence type="ECO:0000256" key="6">
    <source>
        <dbReference type="RuleBase" id="RU367044"/>
    </source>
</evidence>
<name>A0ABD3DIP1_9LAMI</name>
<keyword evidence="8" id="KW-1185">Reference proteome</keyword>
<dbReference type="InterPro" id="IPR010264">
    <property type="entry name" value="Self-incomp_S1"/>
</dbReference>
<accession>A0ABD3DIP1</accession>
<protein>
    <recommendedName>
        <fullName evidence="6">S-protein homolog</fullName>
    </recommendedName>
</protein>
<gene>
    <name evidence="7" type="ORF">CASFOL_012985</name>
</gene>
<dbReference type="Pfam" id="PF05938">
    <property type="entry name" value="Self-incomp_S1"/>
    <property type="match status" value="1"/>
</dbReference>
<keyword evidence="3 6" id="KW-0713">Self-incompatibility</keyword>
<keyword evidence="4 6" id="KW-0964">Secreted</keyword>
<sequence length="138" mass="16443">MEKYLLQMFIFYTIIFQTMSLSEAARWCLFSRRVTVHIVNQLPANTSPLFLRCQSKDNDLGKHALYYQPNEFTFSFCSGFTTLFFCHLRWNEKDISFDVFNSVGDCAKDNTCYYEARSDGIYFSQYYPPKDFTKVRDW</sequence>